<dbReference type="EMBL" id="PFMR01000167">
    <property type="protein sequence ID" value="PIZ16763.1"/>
    <property type="molecule type" value="Genomic_DNA"/>
</dbReference>
<evidence type="ECO:0000313" key="3">
    <source>
        <dbReference type="Proteomes" id="UP000229307"/>
    </source>
</evidence>
<dbReference type="AlphaFoldDB" id="A0A2M7SBS9"/>
<dbReference type="Gene3D" id="3.30.460.10">
    <property type="entry name" value="Beta Polymerase, domain 2"/>
    <property type="match status" value="1"/>
</dbReference>
<comment type="caution">
    <text evidence="2">The sequence shown here is derived from an EMBL/GenBank/DDBJ whole genome shotgun (WGS) entry which is preliminary data.</text>
</comment>
<dbReference type="InterPro" id="IPR002934">
    <property type="entry name" value="Polymerase_NTP_transf_dom"/>
</dbReference>
<gene>
    <name evidence="2" type="ORF">COY52_06090</name>
</gene>
<dbReference type="CDD" id="cd05403">
    <property type="entry name" value="NT_KNTase_like"/>
    <property type="match status" value="1"/>
</dbReference>
<organism evidence="2 3">
    <name type="scientific">Candidatus Desantisbacteria bacterium CG_4_10_14_0_8_um_filter_48_22</name>
    <dbReference type="NCBI Taxonomy" id="1974543"/>
    <lineage>
        <taxon>Bacteria</taxon>
        <taxon>Candidatus Desantisiibacteriota</taxon>
    </lineage>
</organism>
<dbReference type="Proteomes" id="UP000229307">
    <property type="component" value="Unassembled WGS sequence"/>
</dbReference>
<protein>
    <submittedName>
        <fullName evidence="2">Nucleotidyltransferase domain-containing protein</fullName>
    </submittedName>
</protein>
<reference evidence="3" key="1">
    <citation type="submission" date="2017-09" db="EMBL/GenBank/DDBJ databases">
        <title>Depth-based differentiation of microbial function through sediment-hosted aquifers and enrichment of novel symbionts in the deep terrestrial subsurface.</title>
        <authorList>
            <person name="Probst A.J."/>
            <person name="Ladd B."/>
            <person name="Jarett J.K."/>
            <person name="Geller-Mcgrath D.E."/>
            <person name="Sieber C.M.K."/>
            <person name="Emerson J.B."/>
            <person name="Anantharaman K."/>
            <person name="Thomas B.C."/>
            <person name="Malmstrom R."/>
            <person name="Stieglmeier M."/>
            <person name="Klingl A."/>
            <person name="Woyke T."/>
            <person name="Ryan C.M."/>
            <person name="Banfield J.F."/>
        </authorList>
    </citation>
    <scope>NUCLEOTIDE SEQUENCE [LARGE SCALE GENOMIC DNA]</scope>
</reference>
<evidence type="ECO:0000259" key="1">
    <source>
        <dbReference type="Pfam" id="PF01909"/>
    </source>
</evidence>
<dbReference type="PANTHER" id="PTHR33933:SF1">
    <property type="entry name" value="PROTEIN ADENYLYLTRANSFERASE MNTA-RELATED"/>
    <property type="match status" value="1"/>
</dbReference>
<dbReference type="PANTHER" id="PTHR33933">
    <property type="entry name" value="NUCLEOTIDYLTRANSFERASE"/>
    <property type="match status" value="1"/>
</dbReference>
<dbReference type="Pfam" id="PF01909">
    <property type="entry name" value="NTP_transf_2"/>
    <property type="match status" value="1"/>
</dbReference>
<dbReference type="InterPro" id="IPR052548">
    <property type="entry name" value="Type_VII_TA_antitoxin"/>
</dbReference>
<feature type="domain" description="Polymerase nucleotidyl transferase" evidence="1">
    <location>
        <begin position="9"/>
        <end position="101"/>
    </location>
</feature>
<dbReference type="InterPro" id="IPR043519">
    <property type="entry name" value="NT_sf"/>
</dbReference>
<evidence type="ECO:0000313" key="2">
    <source>
        <dbReference type="EMBL" id="PIZ16763.1"/>
    </source>
</evidence>
<proteinExistence type="predicted"/>
<keyword evidence="2" id="KW-0808">Transferase</keyword>
<sequence>MNNKIRKVIDEIVRKLKTKYRPERVILFGSFANGKPTKDSDIDLLIIKETSKEKINRFVEVKKAIYNPERGIPVSPIVLTEKELNNRIEIGDDFIKEIIKEGVMIYEK</sequence>
<dbReference type="GO" id="GO:0016779">
    <property type="term" value="F:nucleotidyltransferase activity"/>
    <property type="evidence" value="ECO:0007669"/>
    <property type="project" value="InterPro"/>
</dbReference>
<name>A0A2M7SBS9_9BACT</name>
<accession>A0A2M7SBS9</accession>
<dbReference type="SUPFAM" id="SSF81301">
    <property type="entry name" value="Nucleotidyltransferase"/>
    <property type="match status" value="1"/>
</dbReference>